<sequence>MPSKPCPGLIQGYLDQFGRFPELRQRGFSFLIDCSGRLFTAKKPSLKDIEGNIEAIEAVMLATRGRGRFSSHVLKECILTFYEHHRLWPTGIVRAMACVDAWSLKSGLALQRLVSRFRRLAQRSKGAQQPKTQSLKDWSSKHPDDIDDESQEEDAVAASDTLSELSAPASSSNLVTPQCKGDQRLKNIKLQMADWDALQTPVKQRENHVKSLAEELKKAMDEAKGTSVKESALVPGQLPDHVLKVMEAQAASLPKPFPQSAQYKNSIEDADDGERDTPNEKPTKKLHKKKKNAKKRPPAQIKHAAKDPKQDEHPTDTEIKPAAEDETYSPTRYAELRKKFIDDKRSGGMTWRDANAEWNSSDLKRRLLSCVELSELKRRRFVPKECEANPWAS</sequence>
<protein>
    <submittedName>
        <fullName evidence="2">Uncharacterized protein</fullName>
    </submittedName>
</protein>
<evidence type="ECO:0000313" key="4">
    <source>
        <dbReference type="Proteomes" id="UP001152797"/>
    </source>
</evidence>
<feature type="compositionally biased region" description="Acidic residues" evidence="1">
    <location>
        <begin position="145"/>
        <end position="155"/>
    </location>
</feature>
<comment type="caution">
    <text evidence="2">The sequence shown here is derived from an EMBL/GenBank/DDBJ whole genome shotgun (WGS) entry which is preliminary data.</text>
</comment>
<reference evidence="3 4" key="2">
    <citation type="submission" date="2024-05" db="EMBL/GenBank/DDBJ databases">
        <authorList>
            <person name="Chen Y."/>
            <person name="Shah S."/>
            <person name="Dougan E. K."/>
            <person name="Thang M."/>
            <person name="Chan C."/>
        </authorList>
    </citation>
    <scope>NUCLEOTIDE SEQUENCE [LARGE SCALE GENOMIC DNA]</scope>
</reference>
<organism evidence="2">
    <name type="scientific">Cladocopium goreaui</name>
    <dbReference type="NCBI Taxonomy" id="2562237"/>
    <lineage>
        <taxon>Eukaryota</taxon>
        <taxon>Sar</taxon>
        <taxon>Alveolata</taxon>
        <taxon>Dinophyceae</taxon>
        <taxon>Suessiales</taxon>
        <taxon>Symbiodiniaceae</taxon>
        <taxon>Cladocopium</taxon>
    </lineage>
</organism>
<feature type="region of interest" description="Disordered" evidence="1">
    <location>
        <begin position="249"/>
        <end position="331"/>
    </location>
</feature>
<feature type="region of interest" description="Disordered" evidence="1">
    <location>
        <begin position="121"/>
        <end position="178"/>
    </location>
</feature>
<feature type="compositionally biased region" description="Polar residues" evidence="1">
    <location>
        <begin position="125"/>
        <end position="137"/>
    </location>
</feature>
<reference evidence="2" key="1">
    <citation type="submission" date="2022-10" db="EMBL/GenBank/DDBJ databases">
        <authorList>
            <person name="Chen Y."/>
            <person name="Dougan E. K."/>
            <person name="Chan C."/>
            <person name="Rhodes N."/>
            <person name="Thang M."/>
        </authorList>
    </citation>
    <scope>NUCLEOTIDE SEQUENCE</scope>
</reference>
<gene>
    <name evidence="2" type="ORF">C1SCF055_LOCUS7456</name>
</gene>
<dbReference type="Proteomes" id="UP001152797">
    <property type="component" value="Unassembled WGS sequence"/>
</dbReference>
<name>A0A9P1BUA8_9DINO</name>
<dbReference type="AlphaFoldDB" id="A0A9P1BUA8"/>
<evidence type="ECO:0000313" key="3">
    <source>
        <dbReference type="EMBL" id="CAL4766825.1"/>
    </source>
</evidence>
<evidence type="ECO:0000256" key="1">
    <source>
        <dbReference type="SAM" id="MobiDB-lite"/>
    </source>
</evidence>
<proteinExistence type="predicted"/>
<evidence type="ECO:0000313" key="2">
    <source>
        <dbReference type="EMBL" id="CAI3979513.1"/>
    </source>
</evidence>
<dbReference type="EMBL" id="CAMXCT010000491">
    <property type="protein sequence ID" value="CAI3979513.1"/>
    <property type="molecule type" value="Genomic_DNA"/>
</dbReference>
<dbReference type="EMBL" id="CAMXCT020000491">
    <property type="protein sequence ID" value="CAL1132888.1"/>
    <property type="molecule type" value="Genomic_DNA"/>
</dbReference>
<feature type="compositionally biased region" description="Basic residues" evidence="1">
    <location>
        <begin position="284"/>
        <end position="297"/>
    </location>
</feature>
<keyword evidence="4" id="KW-1185">Reference proteome</keyword>
<dbReference type="OrthoDB" id="434265at2759"/>
<feature type="compositionally biased region" description="Polar residues" evidence="1">
    <location>
        <begin position="160"/>
        <end position="176"/>
    </location>
</feature>
<feature type="compositionally biased region" description="Basic and acidic residues" evidence="1">
    <location>
        <begin position="304"/>
        <end position="323"/>
    </location>
</feature>
<accession>A0A9P1BUA8</accession>
<dbReference type="EMBL" id="CAMXCT030000491">
    <property type="protein sequence ID" value="CAL4766825.1"/>
    <property type="molecule type" value="Genomic_DNA"/>
</dbReference>